<dbReference type="OrthoDB" id="8170235at2759"/>
<dbReference type="AlphaFoldDB" id="A0A7R8WGQ8"/>
<sequence length="96" mass="10258">MSTASILSGTTNVLSPILGEAEGSTDYDSSSERPAPNIIFCHSAYGGMTPLGPAYPPLQPTQFRRLSGGNLIYGRDGMPEIALPPGYLIGDEKRWE</sequence>
<reference evidence="1" key="1">
    <citation type="submission" date="2020-11" db="EMBL/GenBank/DDBJ databases">
        <authorList>
            <person name="Tran Van P."/>
        </authorList>
    </citation>
    <scope>NUCLEOTIDE SEQUENCE</scope>
</reference>
<evidence type="ECO:0000313" key="1">
    <source>
        <dbReference type="EMBL" id="CAD7228447.1"/>
    </source>
</evidence>
<organism evidence="1">
    <name type="scientific">Cyprideis torosa</name>
    <dbReference type="NCBI Taxonomy" id="163714"/>
    <lineage>
        <taxon>Eukaryota</taxon>
        <taxon>Metazoa</taxon>
        <taxon>Ecdysozoa</taxon>
        <taxon>Arthropoda</taxon>
        <taxon>Crustacea</taxon>
        <taxon>Oligostraca</taxon>
        <taxon>Ostracoda</taxon>
        <taxon>Podocopa</taxon>
        <taxon>Podocopida</taxon>
        <taxon>Cytherocopina</taxon>
        <taxon>Cytheroidea</taxon>
        <taxon>Cytherideidae</taxon>
        <taxon>Cyprideis</taxon>
    </lineage>
</organism>
<proteinExistence type="predicted"/>
<protein>
    <submittedName>
        <fullName evidence="1">Uncharacterized protein</fullName>
    </submittedName>
</protein>
<name>A0A7R8WGQ8_9CRUS</name>
<gene>
    <name evidence="1" type="ORF">CTOB1V02_LOCUS6330</name>
</gene>
<dbReference type="EMBL" id="OB661538">
    <property type="protein sequence ID" value="CAD7228447.1"/>
    <property type="molecule type" value="Genomic_DNA"/>
</dbReference>
<accession>A0A7R8WGQ8</accession>